<accession>A0AA46TKX2</accession>
<gene>
    <name evidence="2" type="ORF">L0C25_08895</name>
</gene>
<keyword evidence="3" id="KW-1185">Reference proteome</keyword>
<evidence type="ECO:0000313" key="2">
    <source>
        <dbReference type="EMBL" id="UYM07176.1"/>
    </source>
</evidence>
<feature type="transmembrane region" description="Helical" evidence="1">
    <location>
        <begin position="127"/>
        <end position="154"/>
    </location>
</feature>
<protein>
    <submittedName>
        <fullName evidence="2">Uncharacterized protein</fullName>
    </submittedName>
</protein>
<proteinExistence type="predicted"/>
<dbReference type="AlphaFoldDB" id="A0AA46TKX2"/>
<evidence type="ECO:0000256" key="1">
    <source>
        <dbReference type="SAM" id="Phobius"/>
    </source>
</evidence>
<feature type="transmembrane region" description="Helical" evidence="1">
    <location>
        <begin position="38"/>
        <end position="64"/>
    </location>
</feature>
<dbReference type="Proteomes" id="UP001164390">
    <property type="component" value="Chromosome"/>
</dbReference>
<evidence type="ECO:0000313" key="3">
    <source>
        <dbReference type="Proteomes" id="UP001164390"/>
    </source>
</evidence>
<sequence>MSSDTNVLTTGTASRGPLRTAWRSAHEPAVGVPRRTLLLAYAVPFLVLPSSIWRILTVALHVPLMDEAPAGADVNGNLPEWIPIELYVVLLSIGSELLAFTAIGLVARWGEVFPRWLPGLRGRRVPISLAVVPAALGSVVLTLLWGWAALTAVFTKTIQWGDVPSYSPFAQYDYQFAVASIAYLPLVLWGPFLAALTVGYYRRRTGR</sequence>
<dbReference type="EMBL" id="CP094970">
    <property type="protein sequence ID" value="UYM07176.1"/>
    <property type="molecule type" value="Genomic_DNA"/>
</dbReference>
<reference evidence="2" key="1">
    <citation type="submission" date="2022-01" db="EMBL/GenBank/DDBJ databases">
        <title>Nocardioidaceae gen. sp. A5X3R13.</title>
        <authorList>
            <person name="Lopez Marin M.A."/>
            <person name="Uhlik O."/>
        </authorList>
    </citation>
    <scope>NUCLEOTIDE SEQUENCE</scope>
    <source>
        <strain evidence="2">A5X3R13</strain>
    </source>
</reference>
<feature type="transmembrane region" description="Helical" evidence="1">
    <location>
        <begin position="174"/>
        <end position="201"/>
    </location>
</feature>
<keyword evidence="1" id="KW-0472">Membrane</keyword>
<dbReference type="RefSeq" id="WP_271636124.1">
    <property type="nucleotide sequence ID" value="NZ_CP094970.1"/>
</dbReference>
<keyword evidence="1" id="KW-1133">Transmembrane helix</keyword>
<name>A0AA46TKX2_9ACTN</name>
<keyword evidence="1" id="KW-0812">Transmembrane</keyword>
<dbReference type="KEGG" id="sgrg:L0C25_08895"/>
<organism evidence="2 3">
    <name type="scientific">Solicola gregarius</name>
    <dbReference type="NCBI Taxonomy" id="2908642"/>
    <lineage>
        <taxon>Bacteria</taxon>
        <taxon>Bacillati</taxon>
        <taxon>Actinomycetota</taxon>
        <taxon>Actinomycetes</taxon>
        <taxon>Propionibacteriales</taxon>
        <taxon>Nocardioidaceae</taxon>
        <taxon>Solicola</taxon>
    </lineage>
</organism>
<feature type="transmembrane region" description="Helical" evidence="1">
    <location>
        <begin position="84"/>
        <end position="106"/>
    </location>
</feature>